<comment type="caution">
    <text evidence="1">The sequence shown here is derived from an EMBL/GenBank/DDBJ whole genome shotgun (WGS) entry which is preliminary data.</text>
</comment>
<dbReference type="Proteomes" id="UP001177021">
    <property type="component" value="Unassembled WGS sequence"/>
</dbReference>
<proteinExistence type="predicted"/>
<evidence type="ECO:0000313" key="2">
    <source>
        <dbReference type="Proteomes" id="UP001177021"/>
    </source>
</evidence>
<reference evidence="1" key="1">
    <citation type="submission" date="2023-10" db="EMBL/GenBank/DDBJ databases">
        <authorList>
            <person name="Rodriguez Cubillos JULIANA M."/>
            <person name="De Vega J."/>
        </authorList>
    </citation>
    <scope>NUCLEOTIDE SEQUENCE</scope>
</reference>
<keyword evidence="2" id="KW-1185">Reference proteome</keyword>
<sequence>MKKEANNKTNMKSHVKNQRGASSLELPQFKSSNELLAKRYKIKREEGMANLQQTNASITKVGAPSNKQNQPPTTQPFKLSMFATTAKTNLNSIKEPVTKPNPKKKISDNASRTQPNVIAERSVEKEVSMKKHKGLKIQDSKGQSLAQDGSMERQQTGKNNYVGNGSLKAKEQPRKRVVVSGDESRVKEKPLKRIVVEDDSRARQESARKKSKRTPLCPSMLIDDYLKKNGKDVENEIQNLIEDEGDIVMEELEENVDCGEAAETNETTKKRTRGPTLCLKIYARSLKQREEVTLDDDEDVIGPDDKTVAEFANFLGSIARNSDFCPLIYTNFKEMLKKETKNDHMDRKERIWRFVNPGSVRCHGKTATPSSLRKKEEISLVKKQYDGKIADMSQKMGAMEVLLKNMYMQQNPHLSEEDVDNMIRNTLHGDDNSPIARSSTSTYAPAHLKV</sequence>
<name>A0ACB0LM68_TRIPR</name>
<organism evidence="1 2">
    <name type="scientific">Trifolium pratense</name>
    <name type="common">Red clover</name>
    <dbReference type="NCBI Taxonomy" id="57577"/>
    <lineage>
        <taxon>Eukaryota</taxon>
        <taxon>Viridiplantae</taxon>
        <taxon>Streptophyta</taxon>
        <taxon>Embryophyta</taxon>
        <taxon>Tracheophyta</taxon>
        <taxon>Spermatophyta</taxon>
        <taxon>Magnoliopsida</taxon>
        <taxon>eudicotyledons</taxon>
        <taxon>Gunneridae</taxon>
        <taxon>Pentapetalae</taxon>
        <taxon>rosids</taxon>
        <taxon>fabids</taxon>
        <taxon>Fabales</taxon>
        <taxon>Fabaceae</taxon>
        <taxon>Papilionoideae</taxon>
        <taxon>50 kb inversion clade</taxon>
        <taxon>NPAAA clade</taxon>
        <taxon>Hologalegina</taxon>
        <taxon>IRL clade</taxon>
        <taxon>Trifolieae</taxon>
        <taxon>Trifolium</taxon>
    </lineage>
</organism>
<dbReference type="EMBL" id="CASHSV030000615">
    <property type="protein sequence ID" value="CAJ2670498.1"/>
    <property type="molecule type" value="Genomic_DNA"/>
</dbReference>
<evidence type="ECO:0000313" key="1">
    <source>
        <dbReference type="EMBL" id="CAJ2670498.1"/>
    </source>
</evidence>
<gene>
    <name evidence="1" type="ORF">MILVUS5_LOCUS34522</name>
</gene>
<protein>
    <submittedName>
        <fullName evidence="1">Uncharacterized protein</fullName>
    </submittedName>
</protein>
<accession>A0ACB0LM68</accession>